<evidence type="ECO:0000313" key="1">
    <source>
        <dbReference type="EMBL" id="MEK9513259.1"/>
    </source>
</evidence>
<dbReference type="Proteomes" id="UP001387447">
    <property type="component" value="Unassembled WGS sequence"/>
</dbReference>
<organism evidence="1 2">
    <name type="scientific">Limnospira fusiformis PMC 851.14</name>
    <dbReference type="NCBI Taxonomy" id="2219512"/>
    <lineage>
        <taxon>Bacteria</taxon>
        <taxon>Bacillati</taxon>
        <taxon>Cyanobacteriota</taxon>
        <taxon>Cyanophyceae</taxon>
        <taxon>Oscillatoriophycideae</taxon>
        <taxon>Oscillatoriales</taxon>
        <taxon>Sirenicapillariaceae</taxon>
        <taxon>Limnospira</taxon>
    </lineage>
</organism>
<evidence type="ECO:0000313" key="2">
    <source>
        <dbReference type="Proteomes" id="UP001387447"/>
    </source>
</evidence>
<name>A0ABU9EMS0_LIMFS</name>
<protein>
    <recommendedName>
        <fullName evidence="3">ParB/Sulfiredoxin domain-containing protein</fullName>
    </recommendedName>
</protein>
<sequence>MKIVKIVGPEIVDSLNPYLLNFVQISTTNHIARRSPLTLITAARFDVIAKYIYVQFKRLSIRSSWFLSLYLEHIKAFNNYQEEDGTKQSFQDFLTNFDQLIDDIQTRGFDENRSVVPVLNRRFILDGSHRVATCLSMDYPLSTLYVQLKQEWISKISINYNYNFFRIRGMPEPYLDAIALEYCKLKPNTYIATIFPAAQNYDSEIKKIFQDWGEIVYEKSVALNHNGAINLIKTIYANEPWLGHWQNNFYGALLKASGCFRKPGLVRVFLIESPSLENLKIAKNQIREIFNIGNDSIHINDSHEETILLAQTLFNANSIQFLNQSRYRFYQNFDYLFNQYKNTLIKSNLNPDFFCIDSSSILAVYGIREARDLDYIHFGNSPIIFPHPEIASHNSELHYHPYPRDEIIFNPENHFYYKGLKFASLEVVRQMKLKRNEEKDRQDVREIDRLVSVPSVIPPFD</sequence>
<keyword evidence="2" id="KW-1185">Reference proteome</keyword>
<reference evidence="1 2" key="1">
    <citation type="journal article" date="2024" name="Front. Microbiol.">
        <title>Transcriptomic insights into the dominance of two phototrophs throughout the water column of a tropical hypersaline-alkaline crater lake (Dziani Dzaha, Mayotte).</title>
        <authorList>
            <person name="Duperron S."/>
            <person name="Halary S."/>
            <person name="Bouly J.-P."/>
            <person name="Roussel T."/>
            <person name="Hugoni M."/>
            <person name="Bruto M."/>
            <person name="Oger P."/>
            <person name="Duval C."/>
            <person name="Woo A."/>
            <person name="Jezequiel D."/>
            <person name="Ader M."/>
            <person name="Leboulanger C."/>
            <person name="Agogue H."/>
            <person name="Grossi V."/>
            <person name="Trousselier M."/>
            <person name="Bernard C."/>
        </authorList>
    </citation>
    <scope>NUCLEOTIDE SEQUENCE [LARGE SCALE GENOMIC DNA]</scope>
    <source>
        <strain evidence="1 2">PMC 851.14</strain>
    </source>
</reference>
<dbReference type="EMBL" id="JBBWYZ010000013">
    <property type="protein sequence ID" value="MEK9513259.1"/>
    <property type="molecule type" value="Genomic_DNA"/>
</dbReference>
<accession>A0ABU9EMS0</accession>
<comment type="caution">
    <text evidence="1">The sequence shown here is derived from an EMBL/GenBank/DDBJ whole genome shotgun (WGS) entry which is preliminary data.</text>
</comment>
<dbReference type="RefSeq" id="WP_315662530.1">
    <property type="nucleotide sequence ID" value="NZ_JBBWYZ010000013.1"/>
</dbReference>
<gene>
    <name evidence="1" type="ORF">AAEJ74_16705</name>
</gene>
<proteinExistence type="predicted"/>
<evidence type="ECO:0008006" key="3">
    <source>
        <dbReference type="Google" id="ProtNLM"/>
    </source>
</evidence>